<feature type="non-terminal residue" evidence="2">
    <location>
        <position position="69"/>
    </location>
</feature>
<gene>
    <name evidence="2" type="ORF">METZ01_LOCUS304845</name>
</gene>
<feature type="compositionally biased region" description="Polar residues" evidence="1">
    <location>
        <begin position="60"/>
        <end position="69"/>
    </location>
</feature>
<dbReference type="EMBL" id="UINC01095697">
    <property type="protein sequence ID" value="SVC51991.1"/>
    <property type="molecule type" value="Genomic_DNA"/>
</dbReference>
<evidence type="ECO:0000256" key="1">
    <source>
        <dbReference type="SAM" id="MobiDB-lite"/>
    </source>
</evidence>
<feature type="region of interest" description="Disordered" evidence="1">
    <location>
        <begin position="1"/>
        <end position="42"/>
    </location>
</feature>
<dbReference type="AlphaFoldDB" id="A0A382MXC3"/>
<reference evidence="2" key="1">
    <citation type="submission" date="2018-05" db="EMBL/GenBank/DDBJ databases">
        <authorList>
            <person name="Lanie J.A."/>
            <person name="Ng W.-L."/>
            <person name="Kazmierczak K.M."/>
            <person name="Andrzejewski T.M."/>
            <person name="Davidsen T.M."/>
            <person name="Wayne K.J."/>
            <person name="Tettelin H."/>
            <person name="Glass J.I."/>
            <person name="Rusch D."/>
            <person name="Podicherti R."/>
            <person name="Tsui H.-C.T."/>
            <person name="Winkler M.E."/>
        </authorList>
    </citation>
    <scope>NUCLEOTIDE SEQUENCE</scope>
</reference>
<sequence>MEIHTNRLKVANPTPLVVPEIESGPNSAPNRTGSSSAMSMPPVVGYQAFSTINHDDGIRGTSQNTESAP</sequence>
<proteinExistence type="predicted"/>
<protein>
    <submittedName>
        <fullName evidence="2">Uncharacterized protein</fullName>
    </submittedName>
</protein>
<evidence type="ECO:0000313" key="2">
    <source>
        <dbReference type="EMBL" id="SVC51991.1"/>
    </source>
</evidence>
<organism evidence="2">
    <name type="scientific">marine metagenome</name>
    <dbReference type="NCBI Taxonomy" id="408172"/>
    <lineage>
        <taxon>unclassified sequences</taxon>
        <taxon>metagenomes</taxon>
        <taxon>ecological metagenomes</taxon>
    </lineage>
</organism>
<feature type="region of interest" description="Disordered" evidence="1">
    <location>
        <begin position="50"/>
        <end position="69"/>
    </location>
</feature>
<accession>A0A382MXC3</accession>
<feature type="compositionally biased region" description="Polar residues" evidence="1">
    <location>
        <begin position="24"/>
        <end position="38"/>
    </location>
</feature>
<name>A0A382MXC3_9ZZZZ</name>